<keyword evidence="6" id="KW-0865">Zymogen</keyword>
<evidence type="ECO:0000256" key="1">
    <source>
        <dbReference type="ARBA" id="ARBA00001049"/>
    </source>
</evidence>
<feature type="active site" description="Nucleophile" evidence="4">
    <location>
        <position position="343"/>
    </location>
</feature>
<comment type="caution">
    <text evidence="7">The sequence shown here is derived from an EMBL/GenBank/DDBJ whole genome shotgun (WGS) entry which is preliminary data.</text>
</comment>
<dbReference type="EMBL" id="QZKU01000068">
    <property type="protein sequence ID" value="RJP21377.1"/>
    <property type="molecule type" value="Genomic_DNA"/>
</dbReference>
<sequence>MAKAEKYKAMVATAHPLATGVGISVLEKGGNCVDAAVAVAAALNVVDMANTGIGGDAFALVYFKKEGKVVGLNASGRSPFAATIEEYRKRGHAAVPERGPLSITTPGALSGWAMLHERYGVLPFGSLLQPAIDLARNGFEINAAIAIFIGISSGVICGYPTTEEIYLKPFGGMPGPGERMVQENLAKSLEQVAKEGVDSFYKGPLGRRISEFVRQSGGVLSERDFVEHRPNWVEPISTTYRGYEVVTIPPNSQGLALLQMLNIFEKLDVKSLSLNPVDLLHYQIEAKKIVFRDRARYYCDPEFHDVPVEHLLSEECARKYRSSIDPGRAAEAGSATAGMSGDTTYFSIVDAEGNAVSFINSLFDLFGSGMVAGDTGIILQNRGKSFSLDPGHCNALEPHKRPMHTLVPCMVLRESRPYLVLGCIGGDQQTQGLLQILTNIIDLDMSPQEAINAPRWRSYENGRLVLEAAIGENVVQSLSQRGHPLTDEIDFFGGSQCIRIEEDGSLTGATDPRLAGCWQGLH</sequence>
<gene>
    <name evidence="7" type="primary">ggt</name>
    <name evidence="7" type="ORF">C4520_10220</name>
</gene>
<evidence type="ECO:0000256" key="4">
    <source>
        <dbReference type="PIRSR" id="PIRSR600101-1"/>
    </source>
</evidence>
<accession>A0A3A4NLL0</accession>
<dbReference type="PANTHER" id="PTHR43881:SF1">
    <property type="entry name" value="GAMMA-GLUTAMYLTRANSPEPTIDASE (AFU_ORTHOLOGUE AFUA_4G13580)"/>
    <property type="match status" value="1"/>
</dbReference>
<proteinExistence type="inferred from homology"/>
<evidence type="ECO:0000256" key="6">
    <source>
        <dbReference type="RuleBase" id="RU368036"/>
    </source>
</evidence>
<reference evidence="7 8" key="1">
    <citation type="journal article" date="2017" name="ISME J.">
        <title>Energy and carbon metabolisms in a deep terrestrial subsurface fluid microbial community.</title>
        <authorList>
            <person name="Momper L."/>
            <person name="Jungbluth S.P."/>
            <person name="Lee M.D."/>
            <person name="Amend J.P."/>
        </authorList>
    </citation>
    <scope>NUCLEOTIDE SEQUENCE [LARGE SCALE GENOMIC DNA]</scope>
    <source>
        <strain evidence="7">SURF_5</strain>
    </source>
</reference>
<dbReference type="GO" id="GO:0006751">
    <property type="term" value="P:glutathione catabolic process"/>
    <property type="evidence" value="ECO:0007669"/>
    <property type="project" value="UniProtKB-UniRule"/>
</dbReference>
<comment type="subunit">
    <text evidence="6">This enzyme consists of two polypeptide chains, which are synthesized in precursor form from a single polypeptide.</text>
</comment>
<dbReference type="Proteomes" id="UP000265882">
    <property type="component" value="Unassembled WGS sequence"/>
</dbReference>
<keyword evidence="6" id="KW-0317">Glutathione biosynthesis</keyword>
<comment type="similarity">
    <text evidence="6">Belongs to the gamma-glutamyltransferase family.</text>
</comment>
<dbReference type="GO" id="GO:0036374">
    <property type="term" value="F:glutathione hydrolase activity"/>
    <property type="evidence" value="ECO:0007669"/>
    <property type="project" value="UniProtKB-UniRule"/>
</dbReference>
<name>A0A3A4NLL0_ABYX5</name>
<dbReference type="NCBIfam" id="TIGR00066">
    <property type="entry name" value="g_glut_trans"/>
    <property type="match status" value="1"/>
</dbReference>
<dbReference type="SUPFAM" id="SSF56235">
    <property type="entry name" value="N-terminal nucleophile aminohydrolases (Ntn hydrolases)"/>
    <property type="match status" value="1"/>
</dbReference>
<dbReference type="AlphaFoldDB" id="A0A3A4NLL0"/>
<dbReference type="InterPro" id="IPR043137">
    <property type="entry name" value="GGT_ssub_C"/>
</dbReference>
<comment type="catalytic activity">
    <reaction evidence="3 6">
        <text>an N-terminal (5-L-glutamyl)-[peptide] + an alpha-amino acid = 5-L-glutamyl amino acid + an N-terminal L-alpha-aminoacyl-[peptide]</text>
        <dbReference type="Rhea" id="RHEA:23904"/>
        <dbReference type="Rhea" id="RHEA-COMP:9780"/>
        <dbReference type="Rhea" id="RHEA-COMP:9795"/>
        <dbReference type="ChEBI" id="CHEBI:77644"/>
        <dbReference type="ChEBI" id="CHEBI:78597"/>
        <dbReference type="ChEBI" id="CHEBI:78599"/>
        <dbReference type="ChEBI" id="CHEBI:78608"/>
        <dbReference type="EC" id="2.3.2.2"/>
    </reaction>
</comment>
<comment type="catalytic activity">
    <reaction evidence="2 6">
        <text>glutathione + H2O = L-cysteinylglycine + L-glutamate</text>
        <dbReference type="Rhea" id="RHEA:28807"/>
        <dbReference type="ChEBI" id="CHEBI:15377"/>
        <dbReference type="ChEBI" id="CHEBI:29985"/>
        <dbReference type="ChEBI" id="CHEBI:57925"/>
        <dbReference type="ChEBI" id="CHEBI:61694"/>
        <dbReference type="EC" id="3.4.19.13"/>
    </reaction>
</comment>
<evidence type="ECO:0000313" key="7">
    <source>
        <dbReference type="EMBL" id="RJP21377.1"/>
    </source>
</evidence>
<dbReference type="Gene3D" id="3.60.20.40">
    <property type="match status" value="1"/>
</dbReference>
<dbReference type="InterPro" id="IPR029055">
    <property type="entry name" value="Ntn_hydrolases_N"/>
</dbReference>
<dbReference type="Gene3D" id="1.10.246.130">
    <property type="match status" value="1"/>
</dbReference>
<comment type="PTM">
    <text evidence="6">Cleaved by autocatalysis into a large and a small subunit.</text>
</comment>
<dbReference type="PANTHER" id="PTHR43881">
    <property type="entry name" value="GAMMA-GLUTAMYLTRANSPEPTIDASE (AFU_ORTHOLOGUE AFUA_4G13580)"/>
    <property type="match status" value="1"/>
</dbReference>
<evidence type="ECO:0000256" key="2">
    <source>
        <dbReference type="ARBA" id="ARBA00001089"/>
    </source>
</evidence>
<organism evidence="7 8">
    <name type="scientific">Abyssobacteria bacterium (strain SURF_5)</name>
    <dbReference type="NCBI Taxonomy" id="2093360"/>
    <lineage>
        <taxon>Bacteria</taxon>
        <taxon>Pseudomonadati</taxon>
        <taxon>Candidatus Hydrogenedentota</taxon>
        <taxon>Candidatus Abyssobacteria</taxon>
    </lineage>
</organism>
<dbReference type="EC" id="3.4.19.13" evidence="6"/>
<evidence type="ECO:0000256" key="5">
    <source>
        <dbReference type="PIRSR" id="PIRSR600101-2"/>
    </source>
</evidence>
<dbReference type="InterPro" id="IPR052896">
    <property type="entry name" value="GGT-like_enzyme"/>
</dbReference>
<keyword evidence="6" id="KW-0378">Hydrolase</keyword>
<feature type="binding site" evidence="5">
    <location>
        <position position="426"/>
    </location>
    <ligand>
        <name>L-glutamate</name>
        <dbReference type="ChEBI" id="CHEBI:29985"/>
    </ligand>
</feature>
<dbReference type="GO" id="GO:0103068">
    <property type="term" value="F:leukotriene C4 gamma-glutamyl transferase activity"/>
    <property type="evidence" value="ECO:0007669"/>
    <property type="project" value="UniProtKB-EC"/>
</dbReference>
<comment type="catalytic activity">
    <reaction evidence="1 6">
        <text>an S-substituted glutathione + H2O = an S-substituted L-cysteinylglycine + L-glutamate</text>
        <dbReference type="Rhea" id="RHEA:59468"/>
        <dbReference type="ChEBI" id="CHEBI:15377"/>
        <dbReference type="ChEBI" id="CHEBI:29985"/>
        <dbReference type="ChEBI" id="CHEBI:90779"/>
        <dbReference type="ChEBI" id="CHEBI:143103"/>
        <dbReference type="EC" id="3.4.19.13"/>
    </reaction>
</comment>
<dbReference type="InterPro" id="IPR000101">
    <property type="entry name" value="GGT_peptidase"/>
</dbReference>
<dbReference type="GO" id="GO:0006750">
    <property type="term" value="P:glutathione biosynthetic process"/>
    <property type="evidence" value="ECO:0007669"/>
    <property type="project" value="UniProtKB-KW"/>
</dbReference>
<dbReference type="Pfam" id="PF01019">
    <property type="entry name" value="G_glu_transpept"/>
    <property type="match status" value="1"/>
</dbReference>
<comment type="pathway">
    <text evidence="6">Sulfur metabolism; glutathione metabolism.</text>
</comment>
<dbReference type="InterPro" id="IPR043138">
    <property type="entry name" value="GGT_lsub"/>
</dbReference>
<dbReference type="UniPathway" id="UPA00204"/>
<evidence type="ECO:0000256" key="3">
    <source>
        <dbReference type="ARBA" id="ARBA00047417"/>
    </source>
</evidence>
<protein>
    <recommendedName>
        <fullName evidence="6">Glutathione hydrolase proenzyme</fullName>
        <ecNumber evidence="6">2.3.2.2</ecNumber>
        <ecNumber evidence="6">3.4.19.13</ecNumber>
    </recommendedName>
    <component>
        <recommendedName>
            <fullName evidence="6">Glutathione hydrolase large chain</fullName>
        </recommendedName>
    </component>
    <component>
        <recommendedName>
            <fullName evidence="6">Glutathione hydrolase small chain</fullName>
        </recommendedName>
    </component>
</protein>
<keyword evidence="6 7" id="KW-0012">Acyltransferase</keyword>
<evidence type="ECO:0000313" key="8">
    <source>
        <dbReference type="Proteomes" id="UP000265882"/>
    </source>
</evidence>
<keyword evidence="6 7" id="KW-0808">Transferase</keyword>
<dbReference type="EC" id="2.3.2.2" evidence="6"/>
<dbReference type="PRINTS" id="PR01210">
    <property type="entry name" value="GGTRANSPTASE"/>
</dbReference>